<name>A0A0E9W0U8_ANGAN</name>
<proteinExistence type="predicted"/>
<sequence>MLSFMASALIWTVAGISLGVTHRAVS</sequence>
<protein>
    <submittedName>
        <fullName evidence="1">Uncharacterized protein</fullName>
    </submittedName>
</protein>
<dbReference type="AlphaFoldDB" id="A0A0E9W0U8"/>
<dbReference type="EMBL" id="GBXM01025474">
    <property type="protein sequence ID" value="JAH83103.1"/>
    <property type="molecule type" value="Transcribed_RNA"/>
</dbReference>
<reference evidence="1" key="2">
    <citation type="journal article" date="2015" name="Fish Shellfish Immunol.">
        <title>Early steps in the European eel (Anguilla anguilla)-Vibrio vulnificus interaction in the gills: Role of the RtxA13 toxin.</title>
        <authorList>
            <person name="Callol A."/>
            <person name="Pajuelo D."/>
            <person name="Ebbesson L."/>
            <person name="Teles M."/>
            <person name="MacKenzie S."/>
            <person name="Amaro C."/>
        </authorList>
    </citation>
    <scope>NUCLEOTIDE SEQUENCE</scope>
</reference>
<evidence type="ECO:0000313" key="1">
    <source>
        <dbReference type="EMBL" id="JAH83103.1"/>
    </source>
</evidence>
<reference evidence="1" key="1">
    <citation type="submission" date="2014-11" db="EMBL/GenBank/DDBJ databases">
        <authorList>
            <person name="Amaro Gonzalez C."/>
        </authorList>
    </citation>
    <scope>NUCLEOTIDE SEQUENCE</scope>
</reference>
<organism evidence="1">
    <name type="scientific">Anguilla anguilla</name>
    <name type="common">European freshwater eel</name>
    <name type="synonym">Muraena anguilla</name>
    <dbReference type="NCBI Taxonomy" id="7936"/>
    <lineage>
        <taxon>Eukaryota</taxon>
        <taxon>Metazoa</taxon>
        <taxon>Chordata</taxon>
        <taxon>Craniata</taxon>
        <taxon>Vertebrata</taxon>
        <taxon>Euteleostomi</taxon>
        <taxon>Actinopterygii</taxon>
        <taxon>Neopterygii</taxon>
        <taxon>Teleostei</taxon>
        <taxon>Anguilliformes</taxon>
        <taxon>Anguillidae</taxon>
        <taxon>Anguilla</taxon>
    </lineage>
</organism>
<accession>A0A0E9W0U8</accession>